<proteinExistence type="predicted"/>
<sequence length="26" mass="3056">RAERIRIHLKKLLGRIDALAREGELK</sequence>
<name>A0A3B0RN65_9ZZZZ</name>
<reference evidence="1" key="1">
    <citation type="submission" date="2018-06" db="EMBL/GenBank/DDBJ databases">
        <authorList>
            <person name="Zhirakovskaya E."/>
        </authorList>
    </citation>
    <scope>NUCLEOTIDE SEQUENCE</scope>
</reference>
<dbReference type="AlphaFoldDB" id="A0A3B0RN65"/>
<protein>
    <submittedName>
        <fullName evidence="1">Uncharacterized protein</fullName>
    </submittedName>
</protein>
<accession>A0A3B0RN65</accession>
<feature type="non-terminal residue" evidence="1">
    <location>
        <position position="1"/>
    </location>
</feature>
<evidence type="ECO:0000313" key="1">
    <source>
        <dbReference type="EMBL" id="VAV92891.1"/>
    </source>
</evidence>
<gene>
    <name evidence="1" type="ORF">MNBD_ALPHA07-252</name>
</gene>
<dbReference type="EMBL" id="UOEG01000097">
    <property type="protein sequence ID" value="VAV92891.1"/>
    <property type="molecule type" value="Genomic_DNA"/>
</dbReference>
<organism evidence="1">
    <name type="scientific">hydrothermal vent metagenome</name>
    <dbReference type="NCBI Taxonomy" id="652676"/>
    <lineage>
        <taxon>unclassified sequences</taxon>
        <taxon>metagenomes</taxon>
        <taxon>ecological metagenomes</taxon>
    </lineage>
</organism>